<sequence length="77" mass="8787">MSRIRSNRRYEDAPDTASNEESELMLAKRIAIDTPVLILLRQNGKEENGWRGAPFWWPVLVTPKNTKTTIFTGGVLE</sequence>
<keyword evidence="3" id="KW-1185">Reference proteome</keyword>
<gene>
    <name evidence="2" type="ORF">SAMN02745910_03357</name>
</gene>
<name>A0A1I6B7D8_9BACI</name>
<dbReference type="GeneID" id="93713957"/>
<dbReference type="RefSeq" id="WP_235606187.1">
    <property type="nucleotide sequence ID" value="NZ_FOXX01000008.1"/>
</dbReference>
<proteinExistence type="predicted"/>
<comment type="caution">
    <text evidence="2">The sequence shown here is derived from an EMBL/GenBank/DDBJ whole genome shotgun (WGS) entry which is preliminary data.</text>
</comment>
<evidence type="ECO:0008006" key="4">
    <source>
        <dbReference type="Google" id="ProtNLM"/>
    </source>
</evidence>
<protein>
    <recommendedName>
        <fullName evidence="4">NUDIX hydrolase</fullName>
    </recommendedName>
</protein>
<reference evidence="2 3" key="1">
    <citation type="submission" date="2016-10" db="EMBL/GenBank/DDBJ databases">
        <authorList>
            <person name="Varghese N."/>
            <person name="Submissions S."/>
        </authorList>
    </citation>
    <scope>NUCLEOTIDE SEQUENCE [LARGE SCALE GENOMIC DNA]</scope>
    <source>
        <strain evidence="2 3">DSM 13796</strain>
    </source>
</reference>
<dbReference type="EMBL" id="FOXX01000008">
    <property type="protein sequence ID" value="SFQ76848.1"/>
    <property type="molecule type" value="Genomic_DNA"/>
</dbReference>
<feature type="region of interest" description="Disordered" evidence="1">
    <location>
        <begin position="1"/>
        <end position="20"/>
    </location>
</feature>
<evidence type="ECO:0000313" key="3">
    <source>
        <dbReference type="Proteomes" id="UP000182762"/>
    </source>
</evidence>
<evidence type="ECO:0000256" key="1">
    <source>
        <dbReference type="SAM" id="MobiDB-lite"/>
    </source>
</evidence>
<accession>A0A1I6B7D8</accession>
<evidence type="ECO:0000313" key="2">
    <source>
        <dbReference type="EMBL" id="SFQ76848.1"/>
    </source>
</evidence>
<dbReference type="Proteomes" id="UP000182762">
    <property type="component" value="Unassembled WGS sequence"/>
</dbReference>
<organism evidence="2 3">
    <name type="scientific">Priestia endophytica DSM 13796</name>
    <dbReference type="NCBI Taxonomy" id="1121089"/>
    <lineage>
        <taxon>Bacteria</taxon>
        <taxon>Bacillati</taxon>
        <taxon>Bacillota</taxon>
        <taxon>Bacilli</taxon>
        <taxon>Bacillales</taxon>
        <taxon>Bacillaceae</taxon>
        <taxon>Priestia</taxon>
    </lineage>
</organism>